<dbReference type="Gene3D" id="3.40.190.10">
    <property type="entry name" value="Periplasmic binding protein-like II"/>
    <property type="match status" value="3"/>
</dbReference>
<evidence type="ECO:0000256" key="1">
    <source>
        <dbReference type="ARBA" id="ARBA00004418"/>
    </source>
</evidence>
<dbReference type="GO" id="GO:0042597">
    <property type="term" value="C:periplasmic space"/>
    <property type="evidence" value="ECO:0007669"/>
    <property type="project" value="UniProtKB-SubCell"/>
</dbReference>
<gene>
    <name evidence="5" type="ORF">Raf01_59440</name>
</gene>
<keyword evidence="6" id="KW-1185">Reference proteome</keyword>
<evidence type="ECO:0000256" key="3">
    <source>
        <dbReference type="ARBA" id="ARBA00022729"/>
    </source>
</evidence>
<evidence type="ECO:0000259" key="4">
    <source>
        <dbReference type="Pfam" id="PF09084"/>
    </source>
</evidence>
<comment type="similarity">
    <text evidence="2">Belongs to the bacterial solute-binding protein SsuA/TauA family.</text>
</comment>
<organism evidence="5 6">
    <name type="scientific">Rugosimonospora africana</name>
    <dbReference type="NCBI Taxonomy" id="556532"/>
    <lineage>
        <taxon>Bacteria</taxon>
        <taxon>Bacillati</taxon>
        <taxon>Actinomycetota</taxon>
        <taxon>Actinomycetes</taxon>
        <taxon>Micromonosporales</taxon>
        <taxon>Micromonosporaceae</taxon>
        <taxon>Rugosimonospora</taxon>
    </lineage>
</organism>
<name>A0A8J3VSV7_9ACTN</name>
<keyword evidence="3" id="KW-0732">Signal</keyword>
<accession>A0A8J3VSV7</accession>
<evidence type="ECO:0000256" key="2">
    <source>
        <dbReference type="ARBA" id="ARBA00010742"/>
    </source>
</evidence>
<evidence type="ECO:0000313" key="6">
    <source>
        <dbReference type="Proteomes" id="UP000642748"/>
    </source>
</evidence>
<dbReference type="InterPro" id="IPR015168">
    <property type="entry name" value="SsuA/THI5"/>
</dbReference>
<dbReference type="AlphaFoldDB" id="A0A8J3VSV7"/>
<protein>
    <submittedName>
        <fullName evidence="5">4,5-dihydroxyphthalate decarboxylase</fullName>
    </submittedName>
</protein>
<reference evidence="5" key="1">
    <citation type="submission" date="2021-01" db="EMBL/GenBank/DDBJ databases">
        <title>Whole genome shotgun sequence of Rugosimonospora africana NBRC 104875.</title>
        <authorList>
            <person name="Komaki H."/>
            <person name="Tamura T."/>
        </authorList>
    </citation>
    <scope>NUCLEOTIDE SEQUENCE</scope>
    <source>
        <strain evidence="5">NBRC 104875</strain>
    </source>
</reference>
<dbReference type="EMBL" id="BONZ01000057">
    <property type="protein sequence ID" value="GIH17772.1"/>
    <property type="molecule type" value="Genomic_DNA"/>
</dbReference>
<feature type="domain" description="SsuA/THI5-like" evidence="4">
    <location>
        <begin position="86"/>
        <end position="137"/>
    </location>
</feature>
<comment type="caution">
    <text evidence="5">The sequence shown here is derived from an EMBL/GenBank/DDBJ whole genome shotgun (WGS) entry which is preliminary data.</text>
</comment>
<evidence type="ECO:0000313" key="5">
    <source>
        <dbReference type="EMBL" id="GIH17772.1"/>
    </source>
</evidence>
<dbReference type="Proteomes" id="UP000642748">
    <property type="component" value="Unassembled WGS sequence"/>
</dbReference>
<sequence length="332" mass="36017">MGALSLSVALSANPMTAPIHSGLVNPEGIDWTVSAVHPSEMFWRQLKYAEFDISEMSLSSMTIAASQGTRDWVAIPVFTTRRFFHTAVVVRDGAGIDSPADLIGKRVGVPEYQQTAAVWTRGALLHEFGVAPQQLTWFMERPPELSHGGATAFTPPDGVRLSYIPGETNVGEMLRAGELDAAVVYIAHRNLVDRSRSDAGAIAGVRTLFRDPRAEGIRYYSKTGLLPVNHVVVARASLLEKHPWVALNVYSAFLEAKRLATEPALEVLQPWEQLGVLPADVAADIRAADPLPYGIGAQGAVLETLAEYLVEQGLAKRRVDIKDLFAPSTLAL</sequence>
<proteinExistence type="inferred from homology"/>
<comment type="subcellular location">
    <subcellularLocation>
        <location evidence="1">Periplasm</location>
    </subcellularLocation>
</comment>
<dbReference type="Pfam" id="PF09084">
    <property type="entry name" value="NMT1"/>
    <property type="match status" value="1"/>
</dbReference>
<dbReference type="PANTHER" id="PTHR30024">
    <property type="entry name" value="ALIPHATIC SULFONATES-BINDING PROTEIN-RELATED"/>
    <property type="match status" value="1"/>
</dbReference>
<dbReference type="SUPFAM" id="SSF53850">
    <property type="entry name" value="Periplasmic binding protein-like II"/>
    <property type="match status" value="1"/>
</dbReference>
<dbReference type="RefSeq" id="WP_203921323.1">
    <property type="nucleotide sequence ID" value="NZ_BONZ01000057.1"/>
</dbReference>
<dbReference type="PANTHER" id="PTHR30024:SF47">
    <property type="entry name" value="TAURINE-BINDING PERIPLASMIC PROTEIN"/>
    <property type="match status" value="1"/>
</dbReference>